<keyword evidence="3" id="KW-1185">Reference proteome</keyword>
<evidence type="ECO:0000259" key="1">
    <source>
        <dbReference type="Pfam" id="PF13614"/>
    </source>
</evidence>
<dbReference type="InterPro" id="IPR050678">
    <property type="entry name" value="DNA_Partitioning_ATPase"/>
</dbReference>
<evidence type="ECO:0000313" key="2">
    <source>
        <dbReference type="EMBL" id="MFD1712820.1"/>
    </source>
</evidence>
<dbReference type="SUPFAM" id="SSF52540">
    <property type="entry name" value="P-loop containing nucleoside triphosphate hydrolases"/>
    <property type="match status" value="1"/>
</dbReference>
<accession>A0ABW4KXV9</accession>
<feature type="domain" description="AAA" evidence="1">
    <location>
        <begin position="108"/>
        <end position="286"/>
    </location>
</feature>
<protein>
    <submittedName>
        <fullName evidence="2">ParA family protein</fullName>
    </submittedName>
</protein>
<dbReference type="Gene3D" id="3.40.50.300">
    <property type="entry name" value="P-loop containing nucleotide triphosphate hydrolases"/>
    <property type="match status" value="1"/>
</dbReference>
<dbReference type="Pfam" id="PF13614">
    <property type="entry name" value="AAA_31"/>
    <property type="match status" value="1"/>
</dbReference>
<dbReference type="PANTHER" id="PTHR13696">
    <property type="entry name" value="P-LOOP CONTAINING NUCLEOSIDE TRIPHOSPHATE HYDROLASE"/>
    <property type="match status" value="1"/>
</dbReference>
<dbReference type="RefSeq" id="WP_255507838.1">
    <property type="nucleotide sequence ID" value="NZ_JBHUEJ010000049.1"/>
</dbReference>
<comment type="caution">
    <text evidence="2">The sequence shown here is derived from an EMBL/GenBank/DDBJ whole genome shotgun (WGS) entry which is preliminary data.</text>
</comment>
<reference evidence="3" key="1">
    <citation type="journal article" date="2019" name="Int. J. Syst. Evol. Microbiol.">
        <title>The Global Catalogue of Microorganisms (GCM) 10K type strain sequencing project: providing services to taxonomists for standard genome sequencing and annotation.</title>
        <authorList>
            <consortium name="The Broad Institute Genomics Platform"/>
            <consortium name="The Broad Institute Genome Sequencing Center for Infectious Disease"/>
            <person name="Wu L."/>
            <person name="Ma J."/>
        </authorList>
    </citation>
    <scope>NUCLEOTIDE SEQUENCE [LARGE SCALE GENOMIC DNA]</scope>
    <source>
        <strain evidence="3">LMG 29247</strain>
    </source>
</reference>
<dbReference type="EMBL" id="JBHUEJ010000049">
    <property type="protein sequence ID" value="MFD1712820.1"/>
    <property type="molecule type" value="Genomic_DNA"/>
</dbReference>
<dbReference type="PANTHER" id="PTHR13696:SF52">
    <property type="entry name" value="PARA FAMILY PROTEIN CT_582"/>
    <property type="match status" value="1"/>
</dbReference>
<gene>
    <name evidence="2" type="ORF">ACFSF0_19665</name>
</gene>
<dbReference type="InterPro" id="IPR025669">
    <property type="entry name" value="AAA_dom"/>
</dbReference>
<dbReference type="Proteomes" id="UP001597304">
    <property type="component" value="Unassembled WGS sequence"/>
</dbReference>
<name>A0ABW4KXV9_9BURK</name>
<organism evidence="2 3">
    <name type="scientific">Ottowia flava</name>
    <dbReference type="NCBI Taxonomy" id="2675430"/>
    <lineage>
        <taxon>Bacteria</taxon>
        <taxon>Pseudomonadati</taxon>
        <taxon>Pseudomonadota</taxon>
        <taxon>Betaproteobacteria</taxon>
        <taxon>Burkholderiales</taxon>
        <taxon>Comamonadaceae</taxon>
        <taxon>Ottowia</taxon>
    </lineage>
</organism>
<dbReference type="CDD" id="cd02042">
    <property type="entry name" value="ParAB_family"/>
    <property type="match status" value="1"/>
</dbReference>
<sequence length="393" mass="43291">MDIKQSIKRQGIPDVLAQAARISTIMERIRSAMLHPTARKVAPKVTALELAQLCEVDKSKITYRLSRGDLPAGEMNGNRREWTMAEAREWVREFRPHHLRPAGAAAATITVASLKGGVGKTVTAMTLAQRLASLSHKVLLVDLDAQGSATTLFGVMPDSEVDPEKSAWPLFAGHEPNLSYAPQSTYWPGIDLIAACPMLFDAEFALPAQQMKDPSFEFWLVLDRGLDALRSEYDVIILDTPPTMSYTTLNALMAGDGVIIPLPPSALDFASSAQFWELFSDLSKQLVKNRNAVKTFEFIDVLLARVETSDAASSVVRQWILEAYGDKVLPIEIPKTSATATATAEFGTVYDLPRGSINAKTLSRARDAYDRMCELVEQQIQAIWALQLAELEQ</sequence>
<dbReference type="InterPro" id="IPR027417">
    <property type="entry name" value="P-loop_NTPase"/>
</dbReference>
<proteinExistence type="predicted"/>
<evidence type="ECO:0000313" key="3">
    <source>
        <dbReference type="Proteomes" id="UP001597304"/>
    </source>
</evidence>